<evidence type="ECO:0000256" key="4">
    <source>
        <dbReference type="ARBA" id="ARBA00022759"/>
    </source>
</evidence>
<dbReference type="Gene3D" id="3.40.390.30">
    <property type="entry name" value="Metalloproteases ('zincins'), catalytic domain"/>
    <property type="match status" value="1"/>
</dbReference>
<comment type="caution">
    <text evidence="8">The sequence shown here is derived from an EMBL/GenBank/DDBJ whole genome shotgun (WGS) entry which is preliminary data.</text>
</comment>
<dbReference type="InterPro" id="IPR020549">
    <property type="entry name" value="YbeY_CS"/>
</dbReference>
<dbReference type="PROSITE" id="PS01306">
    <property type="entry name" value="UPF0054"/>
    <property type="match status" value="1"/>
</dbReference>
<dbReference type="PANTHER" id="PTHR46986">
    <property type="entry name" value="ENDORIBONUCLEASE YBEY, CHLOROPLASTIC"/>
    <property type="match status" value="1"/>
</dbReference>
<evidence type="ECO:0000256" key="7">
    <source>
        <dbReference type="HAMAP-Rule" id="MF_00009"/>
    </source>
</evidence>
<keyword evidence="3 7" id="KW-0479">Metal-binding</keyword>
<keyword evidence="9" id="KW-1185">Reference proteome</keyword>
<comment type="similarity">
    <text evidence="1 7">Belongs to the endoribonuclease YbeY family.</text>
</comment>
<evidence type="ECO:0000256" key="1">
    <source>
        <dbReference type="ARBA" id="ARBA00010875"/>
    </source>
</evidence>
<dbReference type="InterPro" id="IPR002036">
    <property type="entry name" value="YbeY"/>
</dbReference>
<keyword evidence="2 7" id="KW-0540">Nuclease</keyword>
<dbReference type="OrthoDB" id="9807740at2"/>
<evidence type="ECO:0000256" key="3">
    <source>
        <dbReference type="ARBA" id="ARBA00022723"/>
    </source>
</evidence>
<dbReference type="SUPFAM" id="SSF55486">
    <property type="entry name" value="Metalloproteases ('zincins'), catalytic domain"/>
    <property type="match status" value="1"/>
</dbReference>
<evidence type="ECO:0000313" key="8">
    <source>
        <dbReference type="EMBL" id="RIJ23840.1"/>
    </source>
</evidence>
<comment type="function">
    <text evidence="7">Single strand-specific metallo-endoribonuclease involved in late-stage 70S ribosome quality control and in maturation of the 3' terminus of the 16S rRNA.</text>
</comment>
<dbReference type="GO" id="GO:0008270">
    <property type="term" value="F:zinc ion binding"/>
    <property type="evidence" value="ECO:0007669"/>
    <property type="project" value="UniProtKB-UniRule"/>
</dbReference>
<feature type="binding site" evidence="7">
    <location>
        <position position="116"/>
    </location>
    <ligand>
        <name>Zn(2+)</name>
        <dbReference type="ChEBI" id="CHEBI:29105"/>
        <note>catalytic</note>
    </ligand>
</feature>
<proteinExistence type="inferred from homology"/>
<keyword evidence="6 7" id="KW-0862">Zinc</keyword>
<dbReference type="Pfam" id="PF02130">
    <property type="entry name" value="YbeY"/>
    <property type="match status" value="1"/>
</dbReference>
<keyword evidence="4 7" id="KW-0255">Endonuclease</keyword>
<protein>
    <recommendedName>
        <fullName evidence="7">Endoribonuclease YbeY</fullName>
        <ecNumber evidence="7">3.1.-.-</ecNumber>
    </recommendedName>
</protein>
<organism evidence="8 9">
    <name type="scientific">Henriciella barbarensis</name>
    <dbReference type="NCBI Taxonomy" id="86342"/>
    <lineage>
        <taxon>Bacteria</taxon>
        <taxon>Pseudomonadati</taxon>
        <taxon>Pseudomonadota</taxon>
        <taxon>Alphaproteobacteria</taxon>
        <taxon>Hyphomonadales</taxon>
        <taxon>Hyphomonadaceae</taxon>
        <taxon>Henriciella</taxon>
    </lineage>
</organism>
<dbReference type="InterPro" id="IPR023091">
    <property type="entry name" value="MetalPrtase_cat_dom_sf_prd"/>
</dbReference>
<name>A0A399QY22_9PROT</name>
<evidence type="ECO:0000256" key="2">
    <source>
        <dbReference type="ARBA" id="ARBA00022722"/>
    </source>
</evidence>
<dbReference type="GO" id="GO:0004222">
    <property type="term" value="F:metalloendopeptidase activity"/>
    <property type="evidence" value="ECO:0007669"/>
    <property type="project" value="InterPro"/>
</dbReference>
<dbReference type="GO" id="GO:0004521">
    <property type="term" value="F:RNA endonuclease activity"/>
    <property type="evidence" value="ECO:0007669"/>
    <property type="project" value="UniProtKB-UniRule"/>
</dbReference>
<dbReference type="PANTHER" id="PTHR46986:SF1">
    <property type="entry name" value="ENDORIBONUCLEASE YBEY, CHLOROPLASTIC"/>
    <property type="match status" value="1"/>
</dbReference>
<evidence type="ECO:0000256" key="6">
    <source>
        <dbReference type="ARBA" id="ARBA00022833"/>
    </source>
</evidence>
<dbReference type="GO" id="GO:0005737">
    <property type="term" value="C:cytoplasm"/>
    <property type="evidence" value="ECO:0007669"/>
    <property type="project" value="UniProtKB-SubCell"/>
</dbReference>
<dbReference type="EMBL" id="QWGB01000005">
    <property type="protein sequence ID" value="RIJ23840.1"/>
    <property type="molecule type" value="Genomic_DNA"/>
</dbReference>
<accession>A0A399QY22</accession>
<dbReference type="AlphaFoldDB" id="A0A399QY22"/>
<comment type="cofactor">
    <cofactor evidence="7">
        <name>Zn(2+)</name>
        <dbReference type="ChEBI" id="CHEBI:29105"/>
    </cofactor>
    <text evidence="7">Binds 1 zinc ion.</text>
</comment>
<keyword evidence="5 7" id="KW-0378">Hydrolase</keyword>
<gene>
    <name evidence="7 8" type="primary">ybeY</name>
    <name evidence="8" type="ORF">D1224_06185</name>
</gene>
<dbReference type="Proteomes" id="UP000265431">
    <property type="component" value="Unassembled WGS sequence"/>
</dbReference>
<dbReference type="NCBIfam" id="TIGR00043">
    <property type="entry name" value="rRNA maturation RNase YbeY"/>
    <property type="match status" value="1"/>
</dbReference>
<sequence>MSIALDLRIKDAGWTDEMEDPETVCQRALKAALALTGIEGEVALLLTDDNEMHTLNRDWRGKDKPTDVLSFPADEMDAPFLGDIAVGLGVSRGDAVTRGIKLTDHLSHLVIHGYLHLLGYDHMSEEEAREMEALEIKALSGLGIGDPYGRDL</sequence>
<keyword evidence="7" id="KW-0963">Cytoplasm</keyword>
<keyword evidence="7" id="KW-0698">rRNA processing</keyword>
<comment type="subcellular location">
    <subcellularLocation>
        <location evidence="7">Cytoplasm</location>
    </subcellularLocation>
</comment>
<evidence type="ECO:0000256" key="5">
    <source>
        <dbReference type="ARBA" id="ARBA00022801"/>
    </source>
</evidence>
<dbReference type="HAMAP" id="MF_00009">
    <property type="entry name" value="Endoribonucl_YbeY"/>
    <property type="match status" value="1"/>
</dbReference>
<feature type="binding site" evidence="7">
    <location>
        <position position="122"/>
    </location>
    <ligand>
        <name>Zn(2+)</name>
        <dbReference type="ChEBI" id="CHEBI:29105"/>
        <note>catalytic</note>
    </ligand>
</feature>
<dbReference type="EC" id="3.1.-.-" evidence="7"/>
<evidence type="ECO:0000313" key="9">
    <source>
        <dbReference type="Proteomes" id="UP000265431"/>
    </source>
</evidence>
<feature type="binding site" evidence="7">
    <location>
        <position position="112"/>
    </location>
    <ligand>
        <name>Zn(2+)</name>
        <dbReference type="ChEBI" id="CHEBI:29105"/>
        <note>catalytic</note>
    </ligand>
</feature>
<reference evidence="8 9" key="1">
    <citation type="submission" date="2018-08" db="EMBL/GenBank/DDBJ databases">
        <title>Henriciella mobilis sp. nov., isolated from seawater.</title>
        <authorList>
            <person name="Cheng H."/>
            <person name="Wu Y.-H."/>
            <person name="Xu X.-W."/>
            <person name="Guo L.-L."/>
        </authorList>
    </citation>
    <scope>NUCLEOTIDE SEQUENCE [LARGE SCALE GENOMIC DNA]</scope>
    <source>
        <strain evidence="8 9">CCUG66934</strain>
    </source>
</reference>
<keyword evidence="7" id="KW-0690">Ribosome biogenesis</keyword>
<dbReference type="GO" id="GO:0006364">
    <property type="term" value="P:rRNA processing"/>
    <property type="evidence" value="ECO:0007669"/>
    <property type="project" value="UniProtKB-UniRule"/>
</dbReference>